<organism evidence="2 3">
    <name type="scientific">Polyangium spumosum</name>
    <dbReference type="NCBI Taxonomy" id="889282"/>
    <lineage>
        <taxon>Bacteria</taxon>
        <taxon>Pseudomonadati</taxon>
        <taxon>Myxococcota</taxon>
        <taxon>Polyangia</taxon>
        <taxon>Polyangiales</taxon>
        <taxon>Polyangiaceae</taxon>
        <taxon>Polyangium</taxon>
    </lineage>
</organism>
<comment type="caution">
    <text evidence="2">The sequence shown here is derived from an EMBL/GenBank/DDBJ whole genome shotgun (WGS) entry which is preliminary data.</text>
</comment>
<accession>A0A6N7PLR9</accession>
<reference evidence="2 3" key="1">
    <citation type="submission" date="2019-10" db="EMBL/GenBank/DDBJ databases">
        <title>A soil myxobacterium in the family Polyangiaceae.</title>
        <authorList>
            <person name="Li Y."/>
            <person name="Wang J."/>
        </authorList>
    </citation>
    <scope>NUCLEOTIDE SEQUENCE [LARGE SCALE GENOMIC DNA]</scope>
    <source>
        <strain evidence="2 3">DSM 14734</strain>
    </source>
</reference>
<dbReference type="InterPro" id="IPR041486">
    <property type="entry name" value="ThsA_STALD"/>
</dbReference>
<gene>
    <name evidence="2" type="ORF">GF068_13665</name>
</gene>
<proteinExistence type="predicted"/>
<dbReference type="OrthoDB" id="5480778at2"/>
<dbReference type="InterPro" id="IPR029035">
    <property type="entry name" value="DHS-like_NAD/FAD-binding_dom"/>
</dbReference>
<name>A0A6N7PLR9_9BACT</name>
<dbReference type="RefSeq" id="WP_153819773.1">
    <property type="nucleotide sequence ID" value="NZ_WJIE01000003.1"/>
</dbReference>
<evidence type="ECO:0000259" key="1">
    <source>
        <dbReference type="Pfam" id="PF18185"/>
    </source>
</evidence>
<dbReference type="Pfam" id="PF18185">
    <property type="entry name" value="STALD"/>
    <property type="match status" value="1"/>
</dbReference>
<dbReference type="SUPFAM" id="SSF52467">
    <property type="entry name" value="DHS-like NAD/FAD-binding domain"/>
    <property type="match status" value="1"/>
</dbReference>
<feature type="domain" description="NAD(+) hydrolase ThsA Sir2/TIR-associating SLOG" evidence="1">
    <location>
        <begin position="257"/>
        <end position="457"/>
    </location>
</feature>
<sequence>MDQGLTDFLRDYVDALERGTAALFVGAGLSLAADLPGWGKLLEGMAREIGLDVGKEHDLVSLAQFHVNRYAGSRAHLAALVRRTFDREVVIPDNHRILARLPFGHVWTTNYDEILEAAWRQAGRVLDVKSRSGDLTTSDLEADAVLYKMHGTASQPDEVVLTKDDYELYSRKRPGFLQLLGSDLTTRTFLFLGLSFTDPNLGHVFAELRRCFEDGQRQHYTILRRPSGAYEAQRFEHVVADLRRYGVRTIVVEDYAQITDILRRLERRRAQRSVFVSGSFPEDGDEKEKVFVSAIARGVGRIVGAKDLRLVTGLGRVVGPAAVTGLVEALDGRSAAAISRRLVVRPVREVVPPGAALDAWKRKSREDLIAQSGVMIVVGGLRRGAPAPGVLEEFEIAKAQGLVVLPIAATGHAARVIHEALRVMPAEDLPREVDAASFEALGAETRDEATILAAIERCLGRLGA</sequence>
<dbReference type="AlphaFoldDB" id="A0A6N7PLR9"/>
<keyword evidence="3" id="KW-1185">Reference proteome</keyword>
<evidence type="ECO:0000313" key="2">
    <source>
        <dbReference type="EMBL" id="MRG92968.1"/>
    </source>
</evidence>
<dbReference type="EMBL" id="WJIE01000003">
    <property type="protein sequence ID" value="MRG92968.1"/>
    <property type="molecule type" value="Genomic_DNA"/>
</dbReference>
<protein>
    <recommendedName>
        <fullName evidence="1">NAD(+) hydrolase ThsA Sir2/TIR-associating SLOG domain-containing protein</fullName>
    </recommendedName>
</protein>
<dbReference type="Proteomes" id="UP000440224">
    <property type="component" value="Unassembled WGS sequence"/>
</dbReference>
<evidence type="ECO:0000313" key="3">
    <source>
        <dbReference type="Proteomes" id="UP000440224"/>
    </source>
</evidence>
<dbReference type="Pfam" id="PF13289">
    <property type="entry name" value="SIR2_2"/>
    <property type="match status" value="1"/>
</dbReference>